<dbReference type="Proteomes" id="UP000199361">
    <property type="component" value="Unassembled WGS sequence"/>
</dbReference>
<reference evidence="2 3" key="1">
    <citation type="submission" date="2016-10" db="EMBL/GenBank/DDBJ databases">
        <authorList>
            <person name="de Groot N.N."/>
        </authorList>
    </citation>
    <scope>NUCLEOTIDE SEQUENCE [LARGE SCALE GENOMIC DNA]</scope>
    <source>
        <strain evidence="2 3">CGMCC 4.5598</strain>
    </source>
</reference>
<feature type="transmembrane region" description="Helical" evidence="1">
    <location>
        <begin position="12"/>
        <end position="29"/>
    </location>
</feature>
<keyword evidence="1" id="KW-0472">Membrane</keyword>
<evidence type="ECO:0000313" key="3">
    <source>
        <dbReference type="Proteomes" id="UP000199361"/>
    </source>
</evidence>
<sequence length="103" mass="10876">MESGKKSGLGRTLVAILLLAAILFVVWWFNGRVAAGGAEVGDCLSADKERVSCEGSDAAYQVVGRLEGIQNCNAFPSATSRYTQFLSRGGQSSSELTLCLADK</sequence>
<dbReference type="AlphaFoldDB" id="A0A1I0ELP5"/>
<dbReference type="RefSeq" id="WP_091079194.1">
    <property type="nucleotide sequence ID" value="NZ_FOHX01000003.1"/>
</dbReference>
<dbReference type="OrthoDB" id="3400986at2"/>
<name>A0A1I0ELP5_9ACTN</name>
<evidence type="ECO:0000313" key="2">
    <source>
        <dbReference type="EMBL" id="SET45897.1"/>
    </source>
</evidence>
<keyword evidence="1" id="KW-0812">Transmembrane</keyword>
<keyword evidence="1" id="KW-1133">Transmembrane helix</keyword>
<protein>
    <submittedName>
        <fullName evidence="2">Uncharacterized protein</fullName>
    </submittedName>
</protein>
<keyword evidence="3" id="KW-1185">Reference proteome</keyword>
<dbReference type="EMBL" id="FOHX01000003">
    <property type="protein sequence ID" value="SET45897.1"/>
    <property type="molecule type" value="Genomic_DNA"/>
</dbReference>
<organism evidence="2 3">
    <name type="scientific">Nonomuraea wenchangensis</name>
    <dbReference type="NCBI Taxonomy" id="568860"/>
    <lineage>
        <taxon>Bacteria</taxon>
        <taxon>Bacillati</taxon>
        <taxon>Actinomycetota</taxon>
        <taxon>Actinomycetes</taxon>
        <taxon>Streptosporangiales</taxon>
        <taxon>Streptosporangiaceae</taxon>
        <taxon>Nonomuraea</taxon>
    </lineage>
</organism>
<accession>A0A1I0ELP5</accession>
<evidence type="ECO:0000256" key="1">
    <source>
        <dbReference type="SAM" id="Phobius"/>
    </source>
</evidence>
<proteinExistence type="predicted"/>
<gene>
    <name evidence="2" type="ORF">SAMN05421811_10397</name>
</gene>